<keyword evidence="7" id="KW-1185">Reference proteome</keyword>
<protein>
    <recommendedName>
        <fullName evidence="5">GRF-type domain-containing protein</fullName>
    </recommendedName>
</protein>
<evidence type="ECO:0000256" key="3">
    <source>
        <dbReference type="ARBA" id="ARBA00022833"/>
    </source>
</evidence>
<evidence type="ECO:0000256" key="1">
    <source>
        <dbReference type="ARBA" id="ARBA00022723"/>
    </source>
</evidence>
<keyword evidence="2 4" id="KW-0863">Zinc-finger</keyword>
<evidence type="ECO:0000313" key="7">
    <source>
        <dbReference type="Proteomes" id="UP001497516"/>
    </source>
</evidence>
<evidence type="ECO:0000256" key="4">
    <source>
        <dbReference type="PROSITE-ProRule" id="PRU01343"/>
    </source>
</evidence>
<dbReference type="Proteomes" id="UP001497516">
    <property type="component" value="Chromosome 8"/>
</dbReference>
<dbReference type="PROSITE" id="PS51999">
    <property type="entry name" value="ZF_GRF"/>
    <property type="match status" value="1"/>
</dbReference>
<proteinExistence type="predicted"/>
<reference evidence="6 7" key="1">
    <citation type="submission" date="2024-04" db="EMBL/GenBank/DDBJ databases">
        <authorList>
            <person name="Fracassetti M."/>
        </authorList>
    </citation>
    <scope>NUCLEOTIDE SEQUENCE [LARGE SCALE GENOMIC DNA]</scope>
</reference>
<dbReference type="InterPro" id="IPR010666">
    <property type="entry name" value="Znf_GRF"/>
</dbReference>
<organism evidence="6 7">
    <name type="scientific">Linum trigynum</name>
    <dbReference type="NCBI Taxonomy" id="586398"/>
    <lineage>
        <taxon>Eukaryota</taxon>
        <taxon>Viridiplantae</taxon>
        <taxon>Streptophyta</taxon>
        <taxon>Embryophyta</taxon>
        <taxon>Tracheophyta</taxon>
        <taxon>Spermatophyta</taxon>
        <taxon>Magnoliopsida</taxon>
        <taxon>eudicotyledons</taxon>
        <taxon>Gunneridae</taxon>
        <taxon>Pentapetalae</taxon>
        <taxon>rosids</taxon>
        <taxon>fabids</taxon>
        <taxon>Malpighiales</taxon>
        <taxon>Linaceae</taxon>
        <taxon>Linum</taxon>
    </lineage>
</organism>
<feature type="domain" description="GRF-type" evidence="5">
    <location>
        <begin position="72"/>
        <end position="120"/>
    </location>
</feature>
<gene>
    <name evidence="6" type="ORF">LTRI10_LOCUS44995</name>
</gene>
<keyword evidence="3" id="KW-0862">Zinc</keyword>
<dbReference type="AlphaFoldDB" id="A0AAV2G3H3"/>
<evidence type="ECO:0000259" key="5">
    <source>
        <dbReference type="PROSITE" id="PS51999"/>
    </source>
</evidence>
<evidence type="ECO:0000256" key="2">
    <source>
        <dbReference type="ARBA" id="ARBA00022771"/>
    </source>
</evidence>
<dbReference type="EMBL" id="OZ034821">
    <property type="protein sequence ID" value="CAL1405194.1"/>
    <property type="molecule type" value="Genomic_DNA"/>
</dbReference>
<accession>A0AAV2G3H3</accession>
<dbReference type="GO" id="GO:0008270">
    <property type="term" value="F:zinc ion binding"/>
    <property type="evidence" value="ECO:0007669"/>
    <property type="project" value="UniProtKB-KW"/>
</dbReference>
<name>A0AAV2G3H3_9ROSI</name>
<sequence length="212" mass="23943">MLVVSPFRKYGDLSALRRQPPERVRRTVTVTDEILGIIVQEKGGVADAGRKITEMSSRRRRVRQPTSNNVMCECGRPAVVRKSLSALNPDRKFFCCAKRCSRKEKEEEKGCDLFEWKDVRMAIEKEKQRADAVVASLKMENVRLKKENCALKEDNNELRESVAQLLQGSGRSGNCKCHEQHCCCSAAKVDWDGVEARLTLLESILLASQGLM</sequence>
<evidence type="ECO:0000313" key="6">
    <source>
        <dbReference type="EMBL" id="CAL1405194.1"/>
    </source>
</evidence>
<dbReference type="PANTHER" id="PTHR33248">
    <property type="entry name" value="ZINC ION-BINDING PROTEIN"/>
    <property type="match status" value="1"/>
</dbReference>
<keyword evidence="1" id="KW-0479">Metal-binding</keyword>